<gene>
    <name evidence="2" type="ORF">PCOR1329_LOCUS11289</name>
</gene>
<proteinExistence type="predicted"/>
<feature type="compositionally biased region" description="Basic and acidic residues" evidence="1">
    <location>
        <begin position="60"/>
        <end position="69"/>
    </location>
</feature>
<name>A0ABN9QEZ7_9DINO</name>
<feature type="non-terminal residue" evidence="2">
    <location>
        <position position="116"/>
    </location>
</feature>
<comment type="caution">
    <text evidence="2">The sequence shown here is derived from an EMBL/GenBank/DDBJ whole genome shotgun (WGS) entry which is preliminary data.</text>
</comment>
<reference evidence="2" key="1">
    <citation type="submission" date="2023-10" db="EMBL/GenBank/DDBJ databases">
        <authorList>
            <person name="Chen Y."/>
            <person name="Shah S."/>
            <person name="Dougan E. K."/>
            <person name="Thang M."/>
            <person name="Chan C."/>
        </authorList>
    </citation>
    <scope>NUCLEOTIDE SEQUENCE [LARGE SCALE GENOMIC DNA]</scope>
</reference>
<accession>A0ABN9QEZ7</accession>
<sequence>ESVRHHLLAQQHAGSERHEGGRRGRHVRDARDGEHPAWASQSPRRHQHGAVPDELQQECSRADAEDHGDLQGPGVCARPLPAVLFGEGLGRAARREGRRGRRGQARERQRVLGPPR</sequence>
<evidence type="ECO:0000256" key="1">
    <source>
        <dbReference type="SAM" id="MobiDB-lite"/>
    </source>
</evidence>
<feature type="region of interest" description="Disordered" evidence="1">
    <location>
        <begin position="1"/>
        <end position="116"/>
    </location>
</feature>
<protein>
    <submittedName>
        <fullName evidence="2">Uncharacterized protein</fullName>
    </submittedName>
</protein>
<feature type="compositionally biased region" description="Basic and acidic residues" evidence="1">
    <location>
        <begin position="14"/>
        <end position="35"/>
    </location>
</feature>
<dbReference type="EMBL" id="CAUYUJ010003250">
    <property type="protein sequence ID" value="CAK0804523.1"/>
    <property type="molecule type" value="Genomic_DNA"/>
</dbReference>
<evidence type="ECO:0000313" key="2">
    <source>
        <dbReference type="EMBL" id="CAK0804523.1"/>
    </source>
</evidence>
<organism evidence="2 3">
    <name type="scientific">Prorocentrum cordatum</name>
    <dbReference type="NCBI Taxonomy" id="2364126"/>
    <lineage>
        <taxon>Eukaryota</taxon>
        <taxon>Sar</taxon>
        <taxon>Alveolata</taxon>
        <taxon>Dinophyceae</taxon>
        <taxon>Prorocentrales</taxon>
        <taxon>Prorocentraceae</taxon>
        <taxon>Prorocentrum</taxon>
    </lineage>
</organism>
<feature type="non-terminal residue" evidence="2">
    <location>
        <position position="1"/>
    </location>
</feature>
<dbReference type="Proteomes" id="UP001189429">
    <property type="component" value="Unassembled WGS sequence"/>
</dbReference>
<evidence type="ECO:0000313" key="3">
    <source>
        <dbReference type="Proteomes" id="UP001189429"/>
    </source>
</evidence>
<keyword evidence="3" id="KW-1185">Reference proteome</keyword>